<reference evidence="3" key="1">
    <citation type="submission" date="2020-06" db="EMBL/GenBank/DDBJ databases">
        <authorList>
            <person name="Li T."/>
            <person name="Hu X."/>
            <person name="Zhang T."/>
            <person name="Song X."/>
            <person name="Zhang H."/>
            <person name="Dai N."/>
            <person name="Sheng W."/>
            <person name="Hou X."/>
            <person name="Wei L."/>
        </authorList>
    </citation>
    <scope>NUCLEOTIDE SEQUENCE</scope>
    <source>
        <strain evidence="3">G02</strain>
        <tissue evidence="3">Leaf</tissue>
    </source>
</reference>
<reference evidence="3" key="2">
    <citation type="journal article" date="2024" name="Plant">
        <title>Genomic evolution and insights into agronomic trait innovations of Sesamum species.</title>
        <authorList>
            <person name="Miao H."/>
            <person name="Wang L."/>
            <person name="Qu L."/>
            <person name="Liu H."/>
            <person name="Sun Y."/>
            <person name="Le M."/>
            <person name="Wang Q."/>
            <person name="Wei S."/>
            <person name="Zheng Y."/>
            <person name="Lin W."/>
            <person name="Duan Y."/>
            <person name="Cao H."/>
            <person name="Xiong S."/>
            <person name="Wang X."/>
            <person name="Wei L."/>
            <person name="Li C."/>
            <person name="Ma Q."/>
            <person name="Ju M."/>
            <person name="Zhao R."/>
            <person name="Li G."/>
            <person name="Mu C."/>
            <person name="Tian Q."/>
            <person name="Mei H."/>
            <person name="Zhang T."/>
            <person name="Gao T."/>
            <person name="Zhang H."/>
        </authorList>
    </citation>
    <scope>NUCLEOTIDE SEQUENCE</scope>
    <source>
        <strain evidence="3">G02</strain>
    </source>
</reference>
<feature type="compositionally biased region" description="Gly residues" evidence="1">
    <location>
        <begin position="24"/>
        <end position="33"/>
    </location>
</feature>
<feature type="compositionally biased region" description="Basic and acidic residues" evidence="1">
    <location>
        <begin position="1"/>
        <end position="12"/>
    </location>
</feature>
<proteinExistence type="predicted"/>
<comment type="caution">
    <text evidence="3">The sequence shown here is derived from an EMBL/GenBank/DDBJ whole genome shotgun (WGS) entry which is preliminary data.</text>
</comment>
<evidence type="ECO:0000313" key="3">
    <source>
        <dbReference type="EMBL" id="KAL0291472.1"/>
    </source>
</evidence>
<dbReference type="AlphaFoldDB" id="A0AAW2JBA1"/>
<dbReference type="InterPro" id="IPR057623">
    <property type="entry name" value="PUB12-19-like_N"/>
</dbReference>
<gene>
    <name evidence="3" type="ORF">Sradi_7025500</name>
</gene>
<name>A0AAW2JBA1_SESRA</name>
<sequence length="96" mass="10470">MEGEGSRIEGKENNNSISILSSCGGNGNGNGNGNGVDVVKEMMEVIEKVGSYVGFRKTQRKECLNLVRRLKLLMPLLEEIKELHADASHPHPHSLA</sequence>
<evidence type="ECO:0000259" key="2">
    <source>
        <dbReference type="Pfam" id="PF25368"/>
    </source>
</evidence>
<feature type="region of interest" description="Disordered" evidence="1">
    <location>
        <begin position="1"/>
        <end position="33"/>
    </location>
</feature>
<evidence type="ECO:0000256" key="1">
    <source>
        <dbReference type="SAM" id="MobiDB-lite"/>
    </source>
</evidence>
<feature type="domain" description="PUB 12/19-like N-terminal" evidence="2">
    <location>
        <begin position="60"/>
        <end position="88"/>
    </location>
</feature>
<accession>A0AAW2JBA1</accession>
<dbReference type="EMBL" id="JACGWJ010000532">
    <property type="protein sequence ID" value="KAL0291472.1"/>
    <property type="molecule type" value="Genomic_DNA"/>
</dbReference>
<dbReference type="PROSITE" id="PS51257">
    <property type="entry name" value="PROKAR_LIPOPROTEIN"/>
    <property type="match status" value="1"/>
</dbReference>
<dbReference type="Pfam" id="PF25368">
    <property type="entry name" value="PUB10_N"/>
    <property type="match status" value="1"/>
</dbReference>
<organism evidence="3">
    <name type="scientific">Sesamum radiatum</name>
    <name type="common">Black benniseed</name>
    <dbReference type="NCBI Taxonomy" id="300843"/>
    <lineage>
        <taxon>Eukaryota</taxon>
        <taxon>Viridiplantae</taxon>
        <taxon>Streptophyta</taxon>
        <taxon>Embryophyta</taxon>
        <taxon>Tracheophyta</taxon>
        <taxon>Spermatophyta</taxon>
        <taxon>Magnoliopsida</taxon>
        <taxon>eudicotyledons</taxon>
        <taxon>Gunneridae</taxon>
        <taxon>Pentapetalae</taxon>
        <taxon>asterids</taxon>
        <taxon>lamiids</taxon>
        <taxon>Lamiales</taxon>
        <taxon>Pedaliaceae</taxon>
        <taxon>Sesamum</taxon>
    </lineage>
</organism>
<feature type="compositionally biased region" description="Low complexity" evidence="1">
    <location>
        <begin position="13"/>
        <end position="23"/>
    </location>
</feature>
<protein>
    <recommendedName>
        <fullName evidence="2">PUB 12/19-like N-terminal domain-containing protein</fullName>
    </recommendedName>
</protein>